<gene>
    <name evidence="1" type="ORF">nbrc107696_06560</name>
    <name evidence="2" type="ORF">nbrc107696_45850</name>
</gene>
<dbReference type="Proteomes" id="UP000444960">
    <property type="component" value="Unassembled WGS sequence"/>
</dbReference>
<evidence type="ECO:0000313" key="3">
    <source>
        <dbReference type="Proteomes" id="UP000444960"/>
    </source>
</evidence>
<sequence length="83" mass="9138">MTGRDPAVEAAQRAWDGTDCHGFASQGHAMESAARAALAPIRELHKPYLCHCDTPHHACEGCLEEWPCDTARLIYTSEELTND</sequence>
<dbReference type="RefSeq" id="WP_161894135.1">
    <property type="nucleotide sequence ID" value="NZ_BJOV01000002.1"/>
</dbReference>
<keyword evidence="3" id="KW-1185">Reference proteome</keyword>
<reference evidence="2" key="2">
    <citation type="journal article" date="2020" name="Int. J. Syst. Evol. Microbiol.">
        <title>Gordonia crocea sp. nov. and Gordonia spumicola sp. nov. isolated from sludge of a wastewater treatment plant.</title>
        <authorList>
            <person name="Tamura T."/>
            <person name="Saito S."/>
            <person name="Hamada M."/>
            <person name="Kang Y."/>
            <person name="Hoshino Y."/>
            <person name="Gonoi T."/>
            <person name="Mikami Y."/>
            <person name="Yaguchi T."/>
        </authorList>
    </citation>
    <scope>NUCLEOTIDE SEQUENCE</scope>
    <source>
        <strain evidence="2">NBRC 107696</strain>
    </source>
</reference>
<accession>A0A7I9VFI6</accession>
<dbReference type="EMBL" id="BJOV01000008">
    <property type="protein sequence ID" value="GEE04139.1"/>
    <property type="molecule type" value="Genomic_DNA"/>
</dbReference>
<protein>
    <submittedName>
        <fullName evidence="2">Uncharacterized protein</fullName>
    </submittedName>
</protein>
<evidence type="ECO:0000313" key="2">
    <source>
        <dbReference type="EMBL" id="GEE04139.1"/>
    </source>
</evidence>
<proteinExistence type="predicted"/>
<dbReference type="EMBL" id="BJOV01000002">
    <property type="protein sequence ID" value="GEE00210.1"/>
    <property type="molecule type" value="Genomic_DNA"/>
</dbReference>
<comment type="caution">
    <text evidence="2">The sequence shown here is derived from an EMBL/GenBank/DDBJ whole genome shotgun (WGS) entry which is preliminary data.</text>
</comment>
<reference evidence="3" key="1">
    <citation type="submission" date="2019-06" db="EMBL/GenBank/DDBJ databases">
        <title>Gordonia isolated from sludge of a wastewater treatment plant.</title>
        <authorList>
            <person name="Tamura T."/>
            <person name="Aoyama K."/>
            <person name="Kang Y."/>
            <person name="Saito S."/>
            <person name="Akiyama N."/>
            <person name="Yazawa K."/>
            <person name="Gonoi T."/>
            <person name="Mikami Y."/>
        </authorList>
    </citation>
    <scope>NUCLEOTIDE SEQUENCE [LARGE SCALE GENOMIC DNA]</scope>
    <source>
        <strain evidence="3">NBRC 107696</strain>
    </source>
</reference>
<dbReference type="AlphaFoldDB" id="A0A7I9VFI6"/>
<dbReference type="OrthoDB" id="4641795at2"/>
<name>A0A7I9VFI6_9ACTN</name>
<evidence type="ECO:0000313" key="1">
    <source>
        <dbReference type="EMBL" id="GEE00210.1"/>
    </source>
</evidence>
<organism evidence="2 3">
    <name type="scientific">Gordonia spumicola</name>
    <dbReference type="NCBI Taxonomy" id="589161"/>
    <lineage>
        <taxon>Bacteria</taxon>
        <taxon>Bacillati</taxon>
        <taxon>Actinomycetota</taxon>
        <taxon>Actinomycetes</taxon>
        <taxon>Mycobacteriales</taxon>
        <taxon>Gordoniaceae</taxon>
        <taxon>Gordonia</taxon>
    </lineage>
</organism>